<dbReference type="EMBL" id="JAPWTK010000218">
    <property type="protein sequence ID" value="KAJ8945381.1"/>
    <property type="molecule type" value="Genomic_DNA"/>
</dbReference>
<dbReference type="InterPro" id="IPR018499">
    <property type="entry name" value="Tetraspanin/Peripherin"/>
</dbReference>
<gene>
    <name evidence="7" type="ORF">NQ318_007027</name>
</gene>
<evidence type="ECO:0000256" key="5">
    <source>
        <dbReference type="SAM" id="Phobius"/>
    </source>
</evidence>
<dbReference type="SUPFAM" id="SSF48652">
    <property type="entry name" value="Tetraspanin"/>
    <property type="match status" value="1"/>
</dbReference>
<dbReference type="CDD" id="cd03127">
    <property type="entry name" value="tetraspanin_LEL"/>
    <property type="match status" value="1"/>
</dbReference>
<dbReference type="AlphaFoldDB" id="A0AAV8Y2E6"/>
<keyword evidence="3 5" id="KW-1133">Transmembrane helix</keyword>
<name>A0AAV8Y2E6_9CUCU</name>
<evidence type="ECO:0000256" key="4">
    <source>
        <dbReference type="ARBA" id="ARBA00023136"/>
    </source>
</evidence>
<evidence type="ECO:0000313" key="8">
    <source>
        <dbReference type="Proteomes" id="UP001162162"/>
    </source>
</evidence>
<evidence type="ECO:0000313" key="7">
    <source>
        <dbReference type="EMBL" id="KAJ8945381.1"/>
    </source>
</evidence>
<keyword evidence="4 5" id="KW-0472">Membrane</keyword>
<feature type="signal peptide" evidence="6">
    <location>
        <begin position="1"/>
        <end position="20"/>
    </location>
</feature>
<dbReference type="PANTHER" id="PTHR19282">
    <property type="entry name" value="TETRASPANIN"/>
    <property type="match status" value="1"/>
</dbReference>
<dbReference type="Pfam" id="PF00335">
    <property type="entry name" value="Tetraspanin"/>
    <property type="match status" value="1"/>
</dbReference>
<feature type="chain" id="PRO_5043810008" description="Tetraspanin" evidence="6">
    <location>
        <begin position="21"/>
        <end position="155"/>
    </location>
</feature>
<reference evidence="7" key="1">
    <citation type="journal article" date="2023" name="Insect Mol. Biol.">
        <title>Genome sequencing provides insights into the evolution of gene families encoding plant cell wall-degrading enzymes in longhorned beetles.</title>
        <authorList>
            <person name="Shin N.R."/>
            <person name="Okamura Y."/>
            <person name="Kirsch R."/>
            <person name="Pauchet Y."/>
        </authorList>
    </citation>
    <scope>NUCLEOTIDE SEQUENCE</scope>
    <source>
        <strain evidence="7">AMC_N1</strain>
    </source>
</reference>
<organism evidence="7 8">
    <name type="scientific">Aromia moschata</name>
    <dbReference type="NCBI Taxonomy" id="1265417"/>
    <lineage>
        <taxon>Eukaryota</taxon>
        <taxon>Metazoa</taxon>
        <taxon>Ecdysozoa</taxon>
        <taxon>Arthropoda</taxon>
        <taxon>Hexapoda</taxon>
        <taxon>Insecta</taxon>
        <taxon>Pterygota</taxon>
        <taxon>Neoptera</taxon>
        <taxon>Endopterygota</taxon>
        <taxon>Coleoptera</taxon>
        <taxon>Polyphaga</taxon>
        <taxon>Cucujiformia</taxon>
        <taxon>Chrysomeloidea</taxon>
        <taxon>Cerambycidae</taxon>
        <taxon>Cerambycinae</taxon>
        <taxon>Callichromatini</taxon>
        <taxon>Aromia</taxon>
    </lineage>
</organism>
<sequence>MTTTFSTLLIVIFVLEVVAAVCGILLKSRTEKYLVNTLEDTIKHYNSNNTEIEVIWDRVQREFYCCGVVNASDWRNHTEGLPMSCCSIPTGARGNFSCTETNAYQVGCLQEFGDFIRSQTSIIEGVGIAMAIIQLLGIVFSCYLAKSIRSDYETV</sequence>
<evidence type="ECO:0000256" key="2">
    <source>
        <dbReference type="ARBA" id="ARBA00022692"/>
    </source>
</evidence>
<dbReference type="Gene3D" id="1.10.1450.10">
    <property type="entry name" value="Tetraspanin"/>
    <property type="match status" value="1"/>
</dbReference>
<comment type="subcellular location">
    <subcellularLocation>
        <location evidence="1">Membrane</location>
        <topology evidence="1">Multi-pass membrane protein</topology>
    </subcellularLocation>
</comment>
<feature type="transmembrane region" description="Helical" evidence="5">
    <location>
        <begin position="125"/>
        <end position="145"/>
    </location>
</feature>
<protein>
    <recommendedName>
        <fullName evidence="9">Tetraspanin</fullName>
    </recommendedName>
</protein>
<keyword evidence="8" id="KW-1185">Reference proteome</keyword>
<comment type="caution">
    <text evidence="7">The sequence shown here is derived from an EMBL/GenBank/DDBJ whole genome shotgun (WGS) entry which is preliminary data.</text>
</comment>
<keyword evidence="6" id="KW-0732">Signal</keyword>
<dbReference type="Proteomes" id="UP001162162">
    <property type="component" value="Unassembled WGS sequence"/>
</dbReference>
<evidence type="ECO:0008006" key="9">
    <source>
        <dbReference type="Google" id="ProtNLM"/>
    </source>
</evidence>
<evidence type="ECO:0000256" key="1">
    <source>
        <dbReference type="ARBA" id="ARBA00004141"/>
    </source>
</evidence>
<dbReference type="PANTHER" id="PTHR19282:SF456">
    <property type="entry name" value="CD63 MOLECULE"/>
    <property type="match status" value="1"/>
</dbReference>
<dbReference type="InterPro" id="IPR008952">
    <property type="entry name" value="Tetraspanin_EC2_sf"/>
</dbReference>
<proteinExistence type="predicted"/>
<accession>A0AAV8Y2E6</accession>
<evidence type="ECO:0000256" key="6">
    <source>
        <dbReference type="SAM" id="SignalP"/>
    </source>
</evidence>
<keyword evidence="2 5" id="KW-0812">Transmembrane</keyword>
<dbReference type="GO" id="GO:0005886">
    <property type="term" value="C:plasma membrane"/>
    <property type="evidence" value="ECO:0007669"/>
    <property type="project" value="TreeGrafter"/>
</dbReference>
<evidence type="ECO:0000256" key="3">
    <source>
        <dbReference type="ARBA" id="ARBA00022989"/>
    </source>
</evidence>